<evidence type="ECO:0000256" key="4">
    <source>
        <dbReference type="ARBA" id="ARBA00022801"/>
    </source>
</evidence>
<comment type="cofactor">
    <cofactor evidence="9">
        <name>Zn(2+)</name>
        <dbReference type="ChEBI" id="CHEBI:29105"/>
    </cofactor>
    <text evidence="9">Binds 1 zinc ion per subunit.</text>
</comment>
<dbReference type="Pfam" id="PF02074">
    <property type="entry name" value="Peptidase_M32"/>
    <property type="match status" value="1"/>
</dbReference>
<dbReference type="Gene3D" id="1.10.1370.30">
    <property type="match status" value="1"/>
</dbReference>
<evidence type="ECO:0000313" key="12">
    <source>
        <dbReference type="Proteomes" id="UP000077339"/>
    </source>
</evidence>
<keyword evidence="5 8" id="KW-0482">Metalloprotease</keyword>
<keyword evidence="4 8" id="KW-0378">Hydrolase</keyword>
<dbReference type="PANTHER" id="PTHR34217">
    <property type="entry name" value="METAL-DEPENDENT CARBOXYPEPTIDASE"/>
    <property type="match status" value="1"/>
</dbReference>
<accession>A0A176K0D9</accession>
<dbReference type="RefSeq" id="WP_201029947.1">
    <property type="nucleotide sequence ID" value="NZ_JFHK01000017.1"/>
</dbReference>
<evidence type="ECO:0000256" key="2">
    <source>
        <dbReference type="ARBA" id="ARBA00022670"/>
    </source>
</evidence>
<dbReference type="Proteomes" id="UP000077339">
    <property type="component" value="Unassembled WGS sequence"/>
</dbReference>
<evidence type="ECO:0000256" key="3">
    <source>
        <dbReference type="ARBA" id="ARBA00022723"/>
    </source>
</evidence>
<dbReference type="EC" id="3.4.17.19" evidence="8"/>
<dbReference type="GO" id="GO:0004181">
    <property type="term" value="F:metallocarboxypeptidase activity"/>
    <property type="evidence" value="ECO:0007669"/>
    <property type="project" value="UniProtKB-UniRule"/>
</dbReference>
<evidence type="ECO:0000256" key="5">
    <source>
        <dbReference type="ARBA" id="ARBA00023049"/>
    </source>
</evidence>
<comment type="catalytic activity">
    <reaction evidence="6 8">
        <text>Release of a C-terminal amino acid with broad specificity, except for -Pro.</text>
        <dbReference type="EC" id="3.4.17.19"/>
    </reaction>
</comment>
<feature type="binding site" evidence="9">
    <location>
        <position position="263"/>
    </location>
    <ligand>
        <name>Zn(2+)</name>
        <dbReference type="ChEBI" id="CHEBI:29105"/>
        <note>catalytic</note>
    </ligand>
</feature>
<dbReference type="GO" id="GO:0008270">
    <property type="term" value="F:zinc ion binding"/>
    <property type="evidence" value="ECO:0007669"/>
    <property type="project" value="UniProtKB-ARBA"/>
</dbReference>
<feature type="active site" description="Proton donor/acceptor" evidence="10">
    <location>
        <position position="264"/>
    </location>
</feature>
<dbReference type="STRING" id="1453497.AT15_01535"/>
<dbReference type="GO" id="GO:0006508">
    <property type="term" value="P:proteolysis"/>
    <property type="evidence" value="ECO:0007669"/>
    <property type="project" value="UniProtKB-UniRule"/>
</dbReference>
<evidence type="ECO:0000256" key="1">
    <source>
        <dbReference type="ARBA" id="ARBA00022645"/>
    </source>
</evidence>
<dbReference type="CDD" id="cd06460">
    <property type="entry name" value="M32_Taq"/>
    <property type="match status" value="1"/>
</dbReference>
<proteinExistence type="inferred from homology"/>
<feature type="binding site" evidence="9">
    <location>
        <position position="267"/>
    </location>
    <ligand>
        <name>Zn(2+)</name>
        <dbReference type="ChEBI" id="CHEBI:29105"/>
        <note>catalytic</note>
    </ligand>
</feature>
<evidence type="ECO:0000256" key="6">
    <source>
        <dbReference type="ARBA" id="ARBA00052755"/>
    </source>
</evidence>
<evidence type="ECO:0000256" key="10">
    <source>
        <dbReference type="PIRSR" id="PIRSR006615-2"/>
    </source>
</evidence>
<evidence type="ECO:0000256" key="9">
    <source>
        <dbReference type="PIRSR" id="PIRSR006615-1"/>
    </source>
</evidence>
<gene>
    <name evidence="11" type="ORF">AT15_01535</name>
</gene>
<sequence>MEAIKRLKALLKEIYIINSSVSLMHWDQSTYIPSKGAETRAEALGYLSTLAFKKLTSPEMGELLETLSSQNLLNSLSNIDTALLRVVKRDYEKAKAIPPELYEKFVIASSRGQNAWEKAKREDDFGYFRPYLEEIIKLLREMVEFYGYEKDPYDALLDNFEPGMTTERLQHIIAELKPEIINFVRTLSKLPAIDTSFLNGRFARHLQSRLSKMALKVIGYDFDAGRLDETVHPFTITIGPGDVRVTTGYKPSDFTASLYGTIHEGGHALYEQGISPELKWTPLADGASMGIHESQSRLMENIIGKSYEFLSFFYPKIQKAFPKVLENVSLDMFYKAVNKVEPSLIRIEADEVTYNLHIMLRFELEKALINKELEVKDLPEAWNEKMKEFLGIVPPNDTMGVLQDVHWGSGMIGYFPSYMLGNLYAAQFFNTAVSEIPDLHQQIAAGEISNLLQWLREKIHKHGRVYEPDELCKRVTGEELSPRYFIDYIKSKFGKIYGL</sequence>
<keyword evidence="12" id="KW-1185">Reference proteome</keyword>
<comment type="function">
    <text evidence="8">Broad specificity carboxypetidase that releases amino acids sequentially from the C-terminus, including neutral, aromatic, polar and basic residues.</text>
</comment>
<keyword evidence="1 8" id="KW-0121">Carboxypeptidase</keyword>
<keyword evidence="2 8" id="KW-0645">Protease</keyword>
<dbReference type="AlphaFoldDB" id="A0A176K0D9"/>
<protein>
    <recommendedName>
        <fullName evidence="8">Metal-dependent carboxypeptidase</fullName>
        <ecNumber evidence="8">3.4.17.19</ecNumber>
    </recommendedName>
</protein>
<reference evidence="11 12" key="1">
    <citation type="submission" date="2014-02" db="EMBL/GenBank/DDBJ databases">
        <title>Kosmotoga genome sequencing.</title>
        <authorList>
            <person name="Pollo S.M."/>
            <person name="Charchuk R."/>
            <person name="Nesbo C.L."/>
        </authorList>
    </citation>
    <scope>NUCLEOTIDE SEQUENCE [LARGE SCALE GENOMIC DNA]</scope>
    <source>
        <strain evidence="11 12">S304</strain>
    </source>
</reference>
<comment type="caution">
    <text evidence="11">The sequence shown here is derived from an EMBL/GenBank/DDBJ whole genome shotgun (WGS) entry which is preliminary data.</text>
</comment>
<dbReference type="PIRSF" id="PIRSF006615">
    <property type="entry name" value="Zn_crbxpep_Taq"/>
    <property type="match status" value="1"/>
</dbReference>
<dbReference type="PATRIC" id="fig|1453497.3.peg.310"/>
<dbReference type="SUPFAM" id="SSF55486">
    <property type="entry name" value="Metalloproteases ('zincins'), catalytic domain"/>
    <property type="match status" value="1"/>
</dbReference>
<feature type="binding site" evidence="9">
    <location>
        <position position="293"/>
    </location>
    <ligand>
        <name>Zn(2+)</name>
        <dbReference type="ChEBI" id="CHEBI:29105"/>
        <note>catalytic</note>
    </ligand>
</feature>
<dbReference type="EMBL" id="JFHK01000017">
    <property type="protein sequence ID" value="OAA29743.1"/>
    <property type="molecule type" value="Genomic_DNA"/>
</dbReference>
<organism evidence="11 12">
    <name type="scientific">Kosmotoga arenicorallina S304</name>
    <dbReference type="NCBI Taxonomy" id="1453497"/>
    <lineage>
        <taxon>Bacteria</taxon>
        <taxon>Thermotogati</taxon>
        <taxon>Thermotogota</taxon>
        <taxon>Thermotogae</taxon>
        <taxon>Kosmotogales</taxon>
        <taxon>Kosmotogaceae</taxon>
        <taxon>Kosmotoga</taxon>
    </lineage>
</organism>
<evidence type="ECO:0000313" key="11">
    <source>
        <dbReference type="EMBL" id="OAA29743.1"/>
    </source>
</evidence>
<dbReference type="FunFam" id="1.10.1370.30:FF:000003">
    <property type="entry name" value="Thermostable carboxypeptidase 1"/>
    <property type="match status" value="1"/>
</dbReference>
<dbReference type="PRINTS" id="PR00998">
    <property type="entry name" value="CRBOXYPTASET"/>
</dbReference>
<evidence type="ECO:0000256" key="8">
    <source>
        <dbReference type="PIRNR" id="PIRNR006615"/>
    </source>
</evidence>
<dbReference type="PROSITE" id="PS52034">
    <property type="entry name" value="PEPTIDASE_M32"/>
    <property type="match status" value="1"/>
</dbReference>
<evidence type="ECO:0000256" key="7">
    <source>
        <dbReference type="ARBA" id="ARBA00061580"/>
    </source>
</evidence>
<dbReference type="InterPro" id="IPR001333">
    <property type="entry name" value="Peptidase_M32_Taq"/>
</dbReference>
<dbReference type="PANTHER" id="PTHR34217:SF1">
    <property type="entry name" value="CARBOXYPEPTIDASE 1"/>
    <property type="match status" value="1"/>
</dbReference>
<name>A0A176K0D9_9BACT</name>
<keyword evidence="9" id="KW-0862">Zinc</keyword>
<comment type="similarity">
    <text evidence="7 8">Belongs to the peptidase M32 family.</text>
</comment>
<keyword evidence="3 8" id="KW-0479">Metal-binding</keyword>